<dbReference type="Pfam" id="PF00067">
    <property type="entry name" value="p450"/>
    <property type="match status" value="1"/>
</dbReference>
<dbReference type="GO" id="GO:0016705">
    <property type="term" value="F:oxidoreductase activity, acting on paired donors, with incorporation or reduction of molecular oxygen"/>
    <property type="evidence" value="ECO:0007669"/>
    <property type="project" value="InterPro"/>
</dbReference>
<dbReference type="PRINTS" id="PR00385">
    <property type="entry name" value="P450"/>
</dbReference>
<dbReference type="InterPro" id="IPR036396">
    <property type="entry name" value="Cyt_P450_sf"/>
</dbReference>
<gene>
    <name evidence="5" type="ORF">CK510_01685</name>
</gene>
<keyword evidence="4" id="KW-0560">Oxidoreductase</keyword>
<keyword evidence="3 4" id="KW-0408">Iron</keyword>
<comment type="similarity">
    <text evidence="2 4">Belongs to the cytochrome P450 family.</text>
</comment>
<dbReference type="EMBL" id="NTFS01000009">
    <property type="protein sequence ID" value="PAX60490.1"/>
    <property type="molecule type" value="Genomic_DNA"/>
</dbReference>
<dbReference type="SUPFAM" id="SSF48264">
    <property type="entry name" value="Cytochrome P450"/>
    <property type="match status" value="1"/>
</dbReference>
<dbReference type="InterPro" id="IPR001128">
    <property type="entry name" value="Cyt_P450"/>
</dbReference>
<keyword evidence="6" id="KW-1185">Reference proteome</keyword>
<dbReference type="InterPro" id="IPR017972">
    <property type="entry name" value="Cyt_P450_CS"/>
</dbReference>
<dbReference type="GO" id="GO:0020037">
    <property type="term" value="F:heme binding"/>
    <property type="evidence" value="ECO:0007669"/>
    <property type="project" value="InterPro"/>
</dbReference>
<dbReference type="CDD" id="cd11053">
    <property type="entry name" value="CYP110-like"/>
    <property type="match status" value="1"/>
</dbReference>
<evidence type="ECO:0000256" key="4">
    <source>
        <dbReference type="RuleBase" id="RU000461"/>
    </source>
</evidence>
<keyword evidence="3 4" id="KW-0349">Heme</keyword>
<dbReference type="GO" id="GO:0004497">
    <property type="term" value="F:monooxygenase activity"/>
    <property type="evidence" value="ECO:0007669"/>
    <property type="project" value="UniProtKB-KW"/>
</dbReference>
<reference evidence="5 6" key="1">
    <citation type="submission" date="2017-08" db="EMBL/GenBank/DDBJ databases">
        <title>Draft genome sequence of filamentous cyanobacterium Calothrix elsteri CCALA 953.</title>
        <authorList>
            <person name="Gagunashvili A.N."/>
            <person name="Elster J."/>
            <person name="Andresson O.S."/>
        </authorList>
    </citation>
    <scope>NUCLEOTIDE SEQUENCE [LARGE SCALE GENOMIC DNA]</scope>
    <source>
        <strain evidence="5 6">CCALA 953</strain>
    </source>
</reference>
<dbReference type="PROSITE" id="PS00086">
    <property type="entry name" value="CYTOCHROME_P450"/>
    <property type="match status" value="1"/>
</dbReference>
<name>A0A2A2TPV8_9CYAN</name>
<comment type="cofactor">
    <cofactor evidence="1 3">
        <name>heme</name>
        <dbReference type="ChEBI" id="CHEBI:30413"/>
    </cofactor>
</comment>
<accession>A0A2A2TPV8</accession>
<dbReference type="AlphaFoldDB" id="A0A2A2TPV8"/>
<evidence type="ECO:0000313" key="5">
    <source>
        <dbReference type="EMBL" id="PAX60490.1"/>
    </source>
</evidence>
<dbReference type="RefSeq" id="WP_095720035.1">
    <property type="nucleotide sequence ID" value="NZ_NTFS01000009.1"/>
</dbReference>
<evidence type="ECO:0000256" key="3">
    <source>
        <dbReference type="PIRSR" id="PIRSR602401-1"/>
    </source>
</evidence>
<dbReference type="InterPro" id="IPR002401">
    <property type="entry name" value="Cyt_P450_E_grp-I"/>
</dbReference>
<keyword evidence="3 4" id="KW-0479">Metal-binding</keyword>
<proteinExistence type="inferred from homology"/>
<dbReference type="PRINTS" id="PR00463">
    <property type="entry name" value="EP450I"/>
</dbReference>
<dbReference type="GO" id="GO:0005506">
    <property type="term" value="F:iron ion binding"/>
    <property type="evidence" value="ECO:0007669"/>
    <property type="project" value="InterPro"/>
</dbReference>
<dbReference type="InterPro" id="IPR050121">
    <property type="entry name" value="Cytochrome_P450_monoxygenase"/>
</dbReference>
<protein>
    <submittedName>
        <fullName evidence="5">Cytochrome P450</fullName>
    </submittedName>
</protein>
<keyword evidence="4" id="KW-0503">Monooxygenase</keyword>
<dbReference type="Proteomes" id="UP000218238">
    <property type="component" value="Unassembled WGS sequence"/>
</dbReference>
<organism evidence="5 6">
    <name type="scientific">Brunnivagina elsteri CCALA 953</name>
    <dbReference type="NCBI Taxonomy" id="987040"/>
    <lineage>
        <taxon>Bacteria</taxon>
        <taxon>Bacillati</taxon>
        <taxon>Cyanobacteriota</taxon>
        <taxon>Cyanophyceae</taxon>
        <taxon>Nostocales</taxon>
        <taxon>Calotrichaceae</taxon>
        <taxon>Brunnivagina</taxon>
    </lineage>
</organism>
<evidence type="ECO:0000313" key="6">
    <source>
        <dbReference type="Proteomes" id="UP000218238"/>
    </source>
</evidence>
<sequence length="466" mass="52677">MQLPPKPSASMRIQQLRWALSPMSYMDECAQKHGDMFRLQLGKDISLVFTSNPDAIQTILTNDTKDFSAPGELNNAFEPLFGKHSLITISGKEHQRQRQLLMPPLHGERMRSYGEIIENITSKVIQNQQLGKSFSLRNVTQTITLQVMMQAVFGLFDSPRARRIEKLLGDILDATSSPLMMAVTYFPILGRIITPFHPARHALDWQQEADNLLYEEIRDKRSLMPEAYRRQNPDASRSDILSLLMAAEDEYGNPMTDVELRDELITLLVAGHETTATAIAWAIYYIHKYPHIKSHLLTELATAGDNPDSNVIFKLPYLNAVCNETLRIHPVAMLTFPRKVEVPVSLCGYDLEAGTVIYGSIYLSHRRPDLYPNPDEFKPERFLEKQFSSFEFLPFGGGVRRCIGLAFAQFEMKLVLAKILASVDLELVTKGKVFPVRRGLVSGQNRTIQMLVKSRNSINSGILLGV</sequence>
<evidence type="ECO:0000256" key="2">
    <source>
        <dbReference type="ARBA" id="ARBA00010617"/>
    </source>
</evidence>
<dbReference type="PANTHER" id="PTHR24305">
    <property type="entry name" value="CYTOCHROME P450"/>
    <property type="match status" value="1"/>
</dbReference>
<dbReference type="Gene3D" id="1.10.630.10">
    <property type="entry name" value="Cytochrome P450"/>
    <property type="match status" value="1"/>
</dbReference>
<dbReference type="OrthoDB" id="446280at2"/>
<comment type="caution">
    <text evidence="5">The sequence shown here is derived from an EMBL/GenBank/DDBJ whole genome shotgun (WGS) entry which is preliminary data.</text>
</comment>
<dbReference type="PANTHER" id="PTHR24305:SF166">
    <property type="entry name" value="CYTOCHROME P450 12A4, MITOCHONDRIAL-RELATED"/>
    <property type="match status" value="1"/>
</dbReference>
<feature type="binding site" description="axial binding residue" evidence="3">
    <location>
        <position position="402"/>
    </location>
    <ligand>
        <name>heme</name>
        <dbReference type="ChEBI" id="CHEBI:30413"/>
    </ligand>
    <ligandPart>
        <name>Fe</name>
        <dbReference type="ChEBI" id="CHEBI:18248"/>
    </ligandPart>
</feature>
<evidence type="ECO:0000256" key="1">
    <source>
        <dbReference type="ARBA" id="ARBA00001971"/>
    </source>
</evidence>